<evidence type="ECO:0000256" key="2">
    <source>
        <dbReference type="ARBA" id="ARBA00022475"/>
    </source>
</evidence>
<dbReference type="InterPro" id="IPR016570">
    <property type="entry name" value="UCP010361"/>
</dbReference>
<feature type="transmembrane region" description="Helical" evidence="8">
    <location>
        <begin position="192"/>
        <end position="209"/>
    </location>
</feature>
<keyword evidence="3" id="KW-0808">Transferase</keyword>
<accession>A0ABS7Q1B9</accession>
<evidence type="ECO:0000256" key="6">
    <source>
        <dbReference type="ARBA" id="ARBA00023136"/>
    </source>
</evidence>
<evidence type="ECO:0000256" key="1">
    <source>
        <dbReference type="ARBA" id="ARBA00004651"/>
    </source>
</evidence>
<evidence type="ECO:0000256" key="8">
    <source>
        <dbReference type="SAM" id="Phobius"/>
    </source>
</evidence>
<feature type="transmembrane region" description="Helical" evidence="8">
    <location>
        <begin position="159"/>
        <end position="180"/>
    </location>
</feature>
<feature type="transmembrane region" description="Helical" evidence="8">
    <location>
        <begin position="121"/>
        <end position="139"/>
    </location>
</feature>
<feature type="transmembrane region" description="Helical" evidence="8">
    <location>
        <begin position="86"/>
        <end position="109"/>
    </location>
</feature>
<dbReference type="EMBL" id="JAINZZ010000002">
    <property type="protein sequence ID" value="MBY8876529.1"/>
    <property type="molecule type" value="Genomic_DNA"/>
</dbReference>
<keyword evidence="5 8" id="KW-1133">Transmembrane helix</keyword>
<comment type="subcellular location">
    <subcellularLocation>
        <location evidence="1">Cell membrane</location>
        <topology evidence="1">Multi-pass membrane protein</topology>
    </subcellularLocation>
</comment>
<evidence type="ECO:0000256" key="4">
    <source>
        <dbReference type="ARBA" id="ARBA00022692"/>
    </source>
</evidence>
<dbReference type="Pfam" id="PF09594">
    <property type="entry name" value="GT87"/>
    <property type="match status" value="1"/>
</dbReference>
<proteinExistence type="inferred from homology"/>
<keyword evidence="4 8" id="KW-0812">Transmembrane</keyword>
<dbReference type="RefSeq" id="WP_222960367.1">
    <property type="nucleotide sequence ID" value="NZ_JAINZZ010000002.1"/>
</dbReference>
<dbReference type="InterPro" id="IPR018584">
    <property type="entry name" value="GT87"/>
</dbReference>
<dbReference type="Proteomes" id="UP000778578">
    <property type="component" value="Unassembled WGS sequence"/>
</dbReference>
<reference evidence="9 10" key="1">
    <citation type="submission" date="2021-08" db="EMBL/GenBank/DDBJ databases">
        <title>WGS of actinomycetes from Thailand.</title>
        <authorList>
            <person name="Thawai C."/>
        </authorList>
    </citation>
    <scope>NUCLEOTIDE SEQUENCE [LARGE SCALE GENOMIC DNA]</scope>
    <source>
        <strain evidence="9 10">PLK6-54</strain>
    </source>
</reference>
<evidence type="ECO:0000256" key="5">
    <source>
        <dbReference type="ARBA" id="ARBA00022989"/>
    </source>
</evidence>
<comment type="similarity">
    <text evidence="7">Belongs to the glycosyltransferase 87 family.</text>
</comment>
<keyword evidence="10" id="KW-1185">Reference proteome</keyword>
<keyword evidence="6 8" id="KW-0472">Membrane</keyword>
<feature type="transmembrane region" description="Helical" evidence="8">
    <location>
        <begin position="261"/>
        <end position="281"/>
    </location>
</feature>
<dbReference type="PIRSF" id="PIRSF010361">
    <property type="entry name" value="UCP010361"/>
    <property type="match status" value="1"/>
</dbReference>
<evidence type="ECO:0000313" key="9">
    <source>
        <dbReference type="EMBL" id="MBY8876529.1"/>
    </source>
</evidence>
<evidence type="ECO:0000256" key="7">
    <source>
        <dbReference type="ARBA" id="ARBA00024033"/>
    </source>
</evidence>
<name>A0ABS7Q1B9_9ACTN</name>
<keyword evidence="2" id="KW-1003">Cell membrane</keyword>
<organism evidence="9 10">
    <name type="scientific">Actinacidiphila acidipaludis</name>
    <dbReference type="NCBI Taxonomy" id="2873382"/>
    <lineage>
        <taxon>Bacteria</taxon>
        <taxon>Bacillati</taxon>
        <taxon>Actinomycetota</taxon>
        <taxon>Actinomycetes</taxon>
        <taxon>Kitasatosporales</taxon>
        <taxon>Streptomycetaceae</taxon>
        <taxon>Actinacidiphila</taxon>
    </lineage>
</organism>
<gene>
    <name evidence="9" type="ORF">K7862_02595</name>
</gene>
<comment type="caution">
    <text evidence="9">The sequence shown here is derived from an EMBL/GenBank/DDBJ whole genome shotgun (WGS) entry which is preliminary data.</text>
</comment>
<evidence type="ECO:0000256" key="3">
    <source>
        <dbReference type="ARBA" id="ARBA00022679"/>
    </source>
</evidence>
<evidence type="ECO:0000313" key="10">
    <source>
        <dbReference type="Proteomes" id="UP000778578"/>
    </source>
</evidence>
<feature type="transmembrane region" description="Helical" evidence="8">
    <location>
        <begin position="16"/>
        <end position="34"/>
    </location>
</feature>
<sequence>MHTVTNTRIGGPRGAVVVWAVSRAALLLFVFQVVRFPGQVVVHDVADIYRGWYPVLRHGAFPAHDVTWQYPPGAALVLVAPGALPFLGYAAAFFVLALLADAVVLAALLRDARRSGRLAGVWVWVAGVALLGPIVYARYDVMVTAVAVLALLVFRRRPALAGALAGFGAMLKVWPLLMLIGAPDRRRMRRSWTAAAGTIAVLTALFAALTRNSMSFLTFQRDRGTEVESLGALVFHVARHAGWHGKAEMHYGSTEFLGRHVHLVSAAALGLSVIGMCWLAWWRLRARRFTAATPYDAAFTALLVFTTTSRVISPQYMVWLVGAGAVCAAARGSVMRLPVHLTLAATLVTTLEFPLFFDHVTKSDVWGLLMLGSRNGLLVAASVLACRRLWAATVPDPDALGTAPAGLGRLSVLTRR</sequence>
<protein>
    <submittedName>
        <fullName evidence="9">DUF2029 domain-containing protein</fullName>
    </submittedName>
</protein>